<sequence>LPLEKIGLTKKTSSRPIPKLDYKNAIVDDATPSTILDEVDPSLQEKLSSRVPDFRGLLSSTADGVEPRNHLAFLDNRDGAVCLNVINPNGMDSKAITVGQLMEKLSEGTPGLCAPQEHKSNIQVPISYTSYGPFSSFAPQFDSTWATLCERDSRLLLNAYGDK</sequence>
<accession>A0A183CZI1</accession>
<reference evidence="1" key="1">
    <citation type="submission" date="2016-06" db="UniProtKB">
        <authorList>
            <consortium name="WormBaseParasite"/>
        </authorList>
    </citation>
    <scope>IDENTIFICATION</scope>
</reference>
<name>A0A183CZI1_9BILA</name>
<dbReference type="Pfam" id="PF12024">
    <property type="entry name" value="DUF3512"/>
    <property type="match status" value="1"/>
</dbReference>
<proteinExistence type="predicted"/>
<protein>
    <submittedName>
        <fullName evidence="1">Pecanex_C domain-containing protein</fullName>
    </submittedName>
</protein>
<organism evidence="1">
    <name type="scientific">Gongylonema pulchrum</name>
    <dbReference type="NCBI Taxonomy" id="637853"/>
    <lineage>
        <taxon>Eukaryota</taxon>
        <taxon>Metazoa</taxon>
        <taxon>Ecdysozoa</taxon>
        <taxon>Nematoda</taxon>
        <taxon>Chromadorea</taxon>
        <taxon>Rhabditida</taxon>
        <taxon>Spirurina</taxon>
        <taxon>Spiruromorpha</taxon>
        <taxon>Spiruroidea</taxon>
        <taxon>Gongylonematidae</taxon>
        <taxon>Gongylonema</taxon>
    </lineage>
</organism>
<evidence type="ECO:0000313" key="1">
    <source>
        <dbReference type="WBParaSite" id="GPUH_0000187701-mRNA-1"/>
    </source>
</evidence>
<dbReference type="InterPro" id="IPR021900">
    <property type="entry name" value="DUF3512"/>
</dbReference>
<dbReference type="AlphaFoldDB" id="A0A183CZI1"/>
<dbReference type="WBParaSite" id="GPUH_0000187701-mRNA-1">
    <property type="protein sequence ID" value="GPUH_0000187701-mRNA-1"/>
    <property type="gene ID" value="GPUH_0000187701"/>
</dbReference>